<keyword evidence="3" id="KW-1185">Reference proteome</keyword>
<dbReference type="OrthoDB" id="3899237at2759"/>
<feature type="compositionally biased region" description="Polar residues" evidence="1">
    <location>
        <begin position="367"/>
        <end position="376"/>
    </location>
</feature>
<feature type="region of interest" description="Disordered" evidence="1">
    <location>
        <begin position="1"/>
        <end position="76"/>
    </location>
</feature>
<sequence>MAGNAEFTHRRSASAVSSVDGDPSNDGTASESASTVPTARSTPFIGPQNHPGIPTQHHPAGLGHASNNDDVPDDHTLQVDNTAFASQMDEVQTQIRLLGTGGPGQHSNPWGRTHRYRANLTEPIRTDGVDPNELHAIEADLMFAEYYYHYDPADGPFPASNTAAAIQAAASEYDDRSQYRYCHEPDVESDTESNNEAIMASYETPLRSRFQGPTSYHDFASACFDRPARPGTFAGMAVRDPSLPVLAVPIMRSGPRLTADTTAEIRANLHTHSHRRAASASPTITPNETDTNLAAVVRTIQARPTSASAMALSQEVGADVVSASTDTPTESPVFPANWVTLTRTSSIPSLQQPVTPSRATSRRHNVHYTTSPVSNRYTEDDDGDV</sequence>
<feature type="compositionally biased region" description="Polar residues" evidence="1">
    <location>
        <begin position="348"/>
        <end position="359"/>
    </location>
</feature>
<evidence type="ECO:0000313" key="2">
    <source>
        <dbReference type="EMBL" id="CAD0113254.1"/>
    </source>
</evidence>
<comment type="caution">
    <text evidence="2">The sequence shown here is derived from an EMBL/GenBank/DDBJ whole genome shotgun (WGS) entry which is preliminary data.</text>
</comment>
<organism evidence="2 3">
    <name type="scientific">Aureobasidium uvarum</name>
    <dbReference type="NCBI Taxonomy" id="2773716"/>
    <lineage>
        <taxon>Eukaryota</taxon>
        <taxon>Fungi</taxon>
        <taxon>Dikarya</taxon>
        <taxon>Ascomycota</taxon>
        <taxon>Pezizomycotina</taxon>
        <taxon>Dothideomycetes</taxon>
        <taxon>Dothideomycetidae</taxon>
        <taxon>Dothideales</taxon>
        <taxon>Saccotheciaceae</taxon>
        <taxon>Aureobasidium</taxon>
    </lineage>
</organism>
<gene>
    <name evidence="2" type="ORF">AWRI4620_LOCUS7509</name>
</gene>
<dbReference type="EMBL" id="CAINUL010000015">
    <property type="protein sequence ID" value="CAD0113254.1"/>
    <property type="molecule type" value="Genomic_DNA"/>
</dbReference>
<protein>
    <submittedName>
        <fullName evidence="2">Uncharacterized protein</fullName>
    </submittedName>
</protein>
<dbReference type="AlphaFoldDB" id="A0A9N8KNQ0"/>
<feature type="compositionally biased region" description="Polar residues" evidence="1">
    <location>
        <begin position="25"/>
        <end position="41"/>
    </location>
</feature>
<accession>A0A9N8KNQ0</accession>
<feature type="region of interest" description="Disordered" evidence="1">
    <location>
        <begin position="348"/>
        <end position="385"/>
    </location>
</feature>
<proteinExistence type="predicted"/>
<name>A0A9N8KNQ0_9PEZI</name>
<evidence type="ECO:0000313" key="3">
    <source>
        <dbReference type="Proteomes" id="UP000745764"/>
    </source>
</evidence>
<dbReference type="Proteomes" id="UP000745764">
    <property type="component" value="Unassembled WGS sequence"/>
</dbReference>
<reference evidence="2" key="1">
    <citation type="submission" date="2020-06" db="EMBL/GenBank/DDBJ databases">
        <authorList>
            <person name="Onetto C."/>
        </authorList>
    </citation>
    <scope>NUCLEOTIDE SEQUENCE</scope>
</reference>
<evidence type="ECO:0000256" key="1">
    <source>
        <dbReference type="SAM" id="MobiDB-lite"/>
    </source>
</evidence>